<dbReference type="InterPro" id="IPR002044">
    <property type="entry name" value="CBM20"/>
</dbReference>
<protein>
    <recommendedName>
        <fullName evidence="1">CBM20 domain-containing protein</fullName>
    </recommendedName>
</protein>
<gene>
    <name evidence="2" type="ORF">Gasu_42390</name>
</gene>
<dbReference type="SMART" id="SM01065">
    <property type="entry name" value="CBM_2"/>
    <property type="match status" value="1"/>
</dbReference>
<dbReference type="Gramene" id="EME28237">
    <property type="protein sequence ID" value="EME28237"/>
    <property type="gene ID" value="Gasu_42390"/>
</dbReference>
<organism evidence="2 3">
    <name type="scientific">Galdieria sulphuraria</name>
    <name type="common">Red alga</name>
    <dbReference type="NCBI Taxonomy" id="130081"/>
    <lineage>
        <taxon>Eukaryota</taxon>
        <taxon>Rhodophyta</taxon>
        <taxon>Bangiophyceae</taxon>
        <taxon>Galdieriales</taxon>
        <taxon>Galdieriaceae</taxon>
        <taxon>Galdieria</taxon>
    </lineage>
</organism>
<keyword evidence="3" id="KW-1185">Reference proteome</keyword>
<dbReference type="RefSeq" id="XP_005704757.1">
    <property type="nucleotide sequence ID" value="XM_005704700.1"/>
</dbReference>
<dbReference type="Proteomes" id="UP000030680">
    <property type="component" value="Unassembled WGS sequence"/>
</dbReference>
<evidence type="ECO:0000313" key="3">
    <source>
        <dbReference type="Proteomes" id="UP000030680"/>
    </source>
</evidence>
<dbReference type="AlphaFoldDB" id="M2XE10"/>
<proteinExistence type="predicted"/>
<dbReference type="SUPFAM" id="SSF49452">
    <property type="entry name" value="Starch-binding domain-like"/>
    <property type="match status" value="1"/>
</dbReference>
<feature type="domain" description="CBM20" evidence="1">
    <location>
        <begin position="21"/>
        <end position="129"/>
    </location>
</feature>
<sequence length="129" mass="15007">MLEGGMMMRMPVRLPQQASRDELTNTVTVVFSCSCPFYVGDNAVLAVCGSTQALGNWKLEDAKYLEREPCSEGLWKTKLKLPHILMEYKYLILSKDDNKLIRWEERWNRNLDLIESKLASKTMEDIFDR</sequence>
<dbReference type="GO" id="GO:2001070">
    <property type="term" value="F:starch binding"/>
    <property type="evidence" value="ECO:0007669"/>
    <property type="project" value="InterPro"/>
</dbReference>
<evidence type="ECO:0000313" key="2">
    <source>
        <dbReference type="EMBL" id="EME28237.1"/>
    </source>
</evidence>
<dbReference type="InterPro" id="IPR013783">
    <property type="entry name" value="Ig-like_fold"/>
</dbReference>
<evidence type="ECO:0000259" key="1">
    <source>
        <dbReference type="PROSITE" id="PS51166"/>
    </source>
</evidence>
<dbReference type="OrthoDB" id="6094451at2759"/>
<dbReference type="GeneID" id="17087091"/>
<name>M2XE10_GALSU</name>
<dbReference type="PROSITE" id="PS51166">
    <property type="entry name" value="CBM20"/>
    <property type="match status" value="1"/>
</dbReference>
<dbReference type="Gene3D" id="2.60.40.10">
    <property type="entry name" value="Immunoglobulins"/>
    <property type="match status" value="1"/>
</dbReference>
<dbReference type="InterPro" id="IPR013784">
    <property type="entry name" value="Carb-bd-like_fold"/>
</dbReference>
<dbReference type="Pfam" id="PF00686">
    <property type="entry name" value="CBM_20"/>
    <property type="match status" value="1"/>
</dbReference>
<reference evidence="3" key="1">
    <citation type="journal article" date="2013" name="Science">
        <title>Gene transfer from bacteria and archaea facilitated evolution of an extremophilic eukaryote.</title>
        <authorList>
            <person name="Schonknecht G."/>
            <person name="Chen W.H."/>
            <person name="Ternes C.M."/>
            <person name="Barbier G.G."/>
            <person name="Shrestha R.P."/>
            <person name="Stanke M."/>
            <person name="Brautigam A."/>
            <person name="Baker B.J."/>
            <person name="Banfield J.F."/>
            <person name="Garavito R.M."/>
            <person name="Carr K."/>
            <person name="Wilkerson C."/>
            <person name="Rensing S.A."/>
            <person name="Gagneul D."/>
            <person name="Dickenson N.E."/>
            <person name="Oesterhelt C."/>
            <person name="Lercher M.J."/>
            <person name="Weber A.P."/>
        </authorList>
    </citation>
    <scope>NUCLEOTIDE SEQUENCE [LARGE SCALE GENOMIC DNA]</scope>
    <source>
        <strain evidence="3">074W</strain>
    </source>
</reference>
<dbReference type="KEGG" id="gsl:Gasu_42390"/>
<dbReference type="EMBL" id="KB454522">
    <property type="protein sequence ID" value="EME28237.1"/>
    <property type="molecule type" value="Genomic_DNA"/>
</dbReference>
<accession>M2XE10</accession>